<protein>
    <submittedName>
        <fullName evidence="1">Uncharacterized protein</fullName>
    </submittedName>
</protein>
<dbReference type="InterPro" id="IPR024411">
    <property type="entry name" value="Tail_terminator_phage"/>
</dbReference>
<name>A0A8S5V5R1_9CAUD</name>
<sequence>MLAERVFDLLPETLPKYIGDLPSTADNAVALIEHDGYDNTEYFATCSTLYAPLLRIIVRHSSYATAEQWVQTICKALHRYHDDTLLSVLLVGTPVYLGRGSTKLHEFQITFKFQVKE</sequence>
<evidence type="ECO:0000313" key="1">
    <source>
        <dbReference type="EMBL" id="DAG02089.1"/>
    </source>
</evidence>
<accession>A0A8S5V5R1</accession>
<organism evidence="1">
    <name type="scientific">Myoviridae sp. ct4uh47</name>
    <dbReference type="NCBI Taxonomy" id="2825032"/>
    <lineage>
        <taxon>Viruses</taxon>
        <taxon>Duplodnaviria</taxon>
        <taxon>Heunggongvirae</taxon>
        <taxon>Uroviricota</taxon>
        <taxon>Caudoviricetes</taxon>
    </lineage>
</organism>
<dbReference type="Pfam" id="PF12691">
    <property type="entry name" value="Phage_tail_terminator_6"/>
    <property type="match status" value="1"/>
</dbReference>
<reference evidence="1" key="1">
    <citation type="journal article" date="2021" name="Proc. Natl. Acad. Sci. U.S.A.">
        <title>A Catalog of Tens of Thousands of Viruses from Human Metagenomes Reveals Hidden Associations with Chronic Diseases.</title>
        <authorList>
            <person name="Tisza M.J."/>
            <person name="Buck C.B."/>
        </authorList>
    </citation>
    <scope>NUCLEOTIDE SEQUENCE</scope>
    <source>
        <strain evidence="1">Ct4uh47</strain>
    </source>
</reference>
<dbReference type="EMBL" id="BK016203">
    <property type="protein sequence ID" value="DAG02089.1"/>
    <property type="molecule type" value="Genomic_DNA"/>
</dbReference>
<proteinExistence type="predicted"/>